<evidence type="ECO:0000313" key="2">
    <source>
        <dbReference type="Proteomes" id="UP000479710"/>
    </source>
</evidence>
<dbReference type="EMBL" id="SPHZ02000009">
    <property type="protein sequence ID" value="KAF0899050.1"/>
    <property type="molecule type" value="Genomic_DNA"/>
</dbReference>
<protein>
    <submittedName>
        <fullName evidence="1">Uncharacterized protein</fullName>
    </submittedName>
</protein>
<keyword evidence="2" id="KW-1185">Reference proteome</keyword>
<dbReference type="Proteomes" id="UP000479710">
    <property type="component" value="Unassembled WGS sequence"/>
</dbReference>
<accession>A0A6G1CFZ5</accession>
<evidence type="ECO:0000313" key="1">
    <source>
        <dbReference type="EMBL" id="KAF0899050.1"/>
    </source>
</evidence>
<name>A0A6G1CFZ5_9ORYZ</name>
<reference evidence="1 2" key="1">
    <citation type="submission" date="2019-11" db="EMBL/GenBank/DDBJ databases">
        <title>Whole genome sequence of Oryza granulata.</title>
        <authorList>
            <person name="Li W."/>
        </authorList>
    </citation>
    <scope>NUCLEOTIDE SEQUENCE [LARGE SCALE GENOMIC DNA]</scope>
    <source>
        <strain evidence="2">cv. Menghai</strain>
        <tissue evidence="1">Leaf</tissue>
    </source>
</reference>
<organism evidence="1 2">
    <name type="scientific">Oryza meyeriana var. granulata</name>
    <dbReference type="NCBI Taxonomy" id="110450"/>
    <lineage>
        <taxon>Eukaryota</taxon>
        <taxon>Viridiplantae</taxon>
        <taxon>Streptophyta</taxon>
        <taxon>Embryophyta</taxon>
        <taxon>Tracheophyta</taxon>
        <taxon>Spermatophyta</taxon>
        <taxon>Magnoliopsida</taxon>
        <taxon>Liliopsida</taxon>
        <taxon>Poales</taxon>
        <taxon>Poaceae</taxon>
        <taxon>BOP clade</taxon>
        <taxon>Oryzoideae</taxon>
        <taxon>Oryzeae</taxon>
        <taxon>Oryzinae</taxon>
        <taxon>Oryza</taxon>
        <taxon>Oryza meyeriana</taxon>
    </lineage>
</organism>
<proteinExistence type="predicted"/>
<sequence length="69" mass="7323">MAPANGALPAAAVLEQLLPRSSGALPCVALLCVSSISSYTTRVPKLEQLRACIDLRRPSLRFGVDNKQS</sequence>
<dbReference type="AlphaFoldDB" id="A0A6G1CFZ5"/>
<gene>
    <name evidence="1" type="ORF">E2562_012903</name>
</gene>
<comment type="caution">
    <text evidence="1">The sequence shown here is derived from an EMBL/GenBank/DDBJ whole genome shotgun (WGS) entry which is preliminary data.</text>
</comment>